<evidence type="ECO:0000313" key="5">
    <source>
        <dbReference type="WBParaSite" id="ACRNAN_scaffold4544.g23729.t1"/>
    </source>
</evidence>
<keyword evidence="1" id="KW-0175">Coiled coil</keyword>
<sequence length="596" mass="68525">MKIGLFVLLVHAAFASDQSLWNHVLKMESVIVSVGHHGRQFHVWQESKGNFSRFYVTPLGELINNTIRCNSDKYDDEGRYIFRFAIRIWDQTLALKVKQALRQMEIDSITSNILPLPMQMVRLSAEGIRTKRIYTHDGWRSNQNQPSEIFFELFTKNEELCQSLVNDAIHEPQEFLAHLKLNLEFTIISAQQESRTLNITGNLIGESRFFAQLKNAVDKNGIVYLTSSDSNDLARDIYHTVLVHEEITASYIPSSEEDKIIHDLLGVISNQQIESTQLTHSEWESVFWDEIFTRPDITTEYLNEVFAHNESTNQFIFDSTKENDFYKKITNQYASKTSNNAGGGGGFKIGPFSFGAKAQRGGTNEESGNSSDEQKTHDKEIISKNDLIKSMEENKVNSRWTGQKFEQKPFELHRVNTKNLISQGQLFYRRVMLNKLEFTSKIELRPEPMVEETITEAEDLKNSEDMVNRKLKNLLSSIEDLTKSMEETTQKISTDLQNTKNDLQNIRNEILQHVQNVQNNLQDQMNGQVSHLRSEILQHVQNVQNNLQDQINGQAGHLNGRIDGVKNDLVNQIHRFNMLNECTKVVHSRGFCVQVP</sequence>
<dbReference type="Proteomes" id="UP000887540">
    <property type="component" value="Unplaced"/>
</dbReference>
<dbReference type="WBParaSite" id="ACRNAN_scaffold4544.g23729.t1">
    <property type="protein sequence ID" value="ACRNAN_scaffold4544.g23729.t1"/>
    <property type="gene ID" value="ACRNAN_scaffold4544.g23729"/>
</dbReference>
<dbReference type="AlphaFoldDB" id="A0A914DYU7"/>
<accession>A0A914DYU7</accession>
<evidence type="ECO:0000256" key="3">
    <source>
        <dbReference type="SAM" id="SignalP"/>
    </source>
</evidence>
<dbReference type="Gene3D" id="1.20.120.20">
    <property type="entry name" value="Apolipoprotein"/>
    <property type="match status" value="1"/>
</dbReference>
<keyword evidence="4" id="KW-1185">Reference proteome</keyword>
<evidence type="ECO:0000256" key="2">
    <source>
        <dbReference type="SAM" id="MobiDB-lite"/>
    </source>
</evidence>
<evidence type="ECO:0000256" key="1">
    <source>
        <dbReference type="SAM" id="Coils"/>
    </source>
</evidence>
<feature type="signal peptide" evidence="3">
    <location>
        <begin position="1"/>
        <end position="15"/>
    </location>
</feature>
<name>A0A914DYU7_9BILA</name>
<dbReference type="SUPFAM" id="SSF58113">
    <property type="entry name" value="Apolipoprotein A-I"/>
    <property type="match status" value="1"/>
</dbReference>
<feature type="region of interest" description="Disordered" evidence="2">
    <location>
        <begin position="358"/>
        <end position="386"/>
    </location>
</feature>
<proteinExistence type="predicted"/>
<feature type="chain" id="PRO_5037892590" evidence="3">
    <location>
        <begin position="16"/>
        <end position="596"/>
    </location>
</feature>
<feature type="compositionally biased region" description="Basic and acidic residues" evidence="2">
    <location>
        <begin position="372"/>
        <end position="386"/>
    </location>
</feature>
<keyword evidence="3" id="KW-0732">Signal</keyword>
<feature type="coiled-coil region" evidence="1">
    <location>
        <begin position="471"/>
        <end position="520"/>
    </location>
</feature>
<reference evidence="5" key="1">
    <citation type="submission" date="2022-11" db="UniProtKB">
        <authorList>
            <consortium name="WormBaseParasite"/>
        </authorList>
    </citation>
    <scope>IDENTIFICATION</scope>
</reference>
<feature type="compositionally biased region" description="Polar residues" evidence="2">
    <location>
        <begin position="361"/>
        <end position="371"/>
    </location>
</feature>
<protein>
    <submittedName>
        <fullName evidence="5">Uncharacterized protein</fullName>
    </submittedName>
</protein>
<organism evidence="4 5">
    <name type="scientific">Acrobeloides nanus</name>
    <dbReference type="NCBI Taxonomy" id="290746"/>
    <lineage>
        <taxon>Eukaryota</taxon>
        <taxon>Metazoa</taxon>
        <taxon>Ecdysozoa</taxon>
        <taxon>Nematoda</taxon>
        <taxon>Chromadorea</taxon>
        <taxon>Rhabditida</taxon>
        <taxon>Tylenchina</taxon>
        <taxon>Cephalobomorpha</taxon>
        <taxon>Cephaloboidea</taxon>
        <taxon>Cephalobidae</taxon>
        <taxon>Acrobeloides</taxon>
    </lineage>
</organism>
<evidence type="ECO:0000313" key="4">
    <source>
        <dbReference type="Proteomes" id="UP000887540"/>
    </source>
</evidence>